<sequence length="47" mass="5272">MTQQITQCMAPAQEAGGWFIAIALGLVVLVLFLEHVIPLWTHQPKRD</sequence>
<reference evidence="3" key="1">
    <citation type="journal article" date="2019" name="Int. J. Syst. Evol. Microbiol.">
        <title>The Global Catalogue of Microorganisms (GCM) 10K type strain sequencing project: providing services to taxonomists for standard genome sequencing and annotation.</title>
        <authorList>
            <consortium name="The Broad Institute Genomics Platform"/>
            <consortium name="The Broad Institute Genome Sequencing Center for Infectious Disease"/>
            <person name="Wu L."/>
            <person name="Ma J."/>
        </authorList>
    </citation>
    <scope>NUCLEOTIDE SEQUENCE [LARGE SCALE GENOMIC DNA]</scope>
    <source>
        <strain evidence="3">CGMCC 1.16444</strain>
    </source>
</reference>
<proteinExistence type="predicted"/>
<dbReference type="Proteomes" id="UP001595796">
    <property type="component" value="Unassembled WGS sequence"/>
</dbReference>
<protein>
    <submittedName>
        <fullName evidence="2">Uncharacterized protein</fullName>
    </submittedName>
</protein>
<feature type="transmembrane region" description="Helical" evidence="1">
    <location>
        <begin position="18"/>
        <end position="40"/>
    </location>
</feature>
<name>A0ABV9Z5N8_9HYPH</name>
<keyword evidence="1" id="KW-0472">Membrane</keyword>
<keyword evidence="1" id="KW-1133">Transmembrane helix</keyword>
<accession>A0ABV9Z5N8</accession>
<organism evidence="2 3">
    <name type="scientific">Flaviflagellibacter deserti</name>
    <dbReference type="NCBI Taxonomy" id="2267266"/>
    <lineage>
        <taxon>Bacteria</taxon>
        <taxon>Pseudomonadati</taxon>
        <taxon>Pseudomonadota</taxon>
        <taxon>Alphaproteobacteria</taxon>
        <taxon>Hyphomicrobiales</taxon>
        <taxon>Flaviflagellibacter</taxon>
    </lineage>
</organism>
<evidence type="ECO:0000313" key="3">
    <source>
        <dbReference type="Proteomes" id="UP001595796"/>
    </source>
</evidence>
<dbReference type="EMBL" id="JBHSJF010000008">
    <property type="protein sequence ID" value="MFC5069486.1"/>
    <property type="molecule type" value="Genomic_DNA"/>
</dbReference>
<evidence type="ECO:0000256" key="1">
    <source>
        <dbReference type="SAM" id="Phobius"/>
    </source>
</evidence>
<evidence type="ECO:0000313" key="2">
    <source>
        <dbReference type="EMBL" id="MFC5069486.1"/>
    </source>
</evidence>
<keyword evidence="1" id="KW-0812">Transmembrane</keyword>
<keyword evidence="3" id="KW-1185">Reference proteome</keyword>
<comment type="caution">
    <text evidence="2">The sequence shown here is derived from an EMBL/GenBank/DDBJ whole genome shotgun (WGS) entry which is preliminary data.</text>
</comment>
<gene>
    <name evidence="2" type="ORF">ACFPFW_15825</name>
</gene>
<dbReference type="RefSeq" id="WP_162799775.1">
    <property type="nucleotide sequence ID" value="NZ_JBHSJF010000008.1"/>
</dbReference>